<accession>A0A444L900</accession>
<gene>
    <name evidence="5" type="ORF">Metus_0080</name>
</gene>
<dbReference type="Gene3D" id="3.40.920.10">
    <property type="entry name" value="Pyruvate-ferredoxin oxidoreductase, PFOR, domain III"/>
    <property type="match status" value="1"/>
</dbReference>
<dbReference type="InterPro" id="IPR019752">
    <property type="entry name" value="Pyrv/ketoisovalerate_OxRed_cat"/>
</dbReference>
<name>A0A444L900_METS7</name>
<dbReference type="GO" id="GO:0019164">
    <property type="term" value="F:pyruvate synthase activity"/>
    <property type="evidence" value="ECO:0007669"/>
    <property type="project" value="UniProtKB-EC"/>
</dbReference>
<dbReference type="Proteomes" id="UP000288215">
    <property type="component" value="Unassembled WGS sequence"/>
</dbReference>
<dbReference type="Pfam" id="PF01558">
    <property type="entry name" value="POR"/>
    <property type="match status" value="1"/>
</dbReference>
<protein>
    <recommendedName>
        <fullName evidence="1">pyruvate synthase</fullName>
        <ecNumber evidence="1">1.2.7.1</ecNumber>
    </recommendedName>
</protein>
<comment type="catalytic activity">
    <reaction evidence="3">
        <text>2 oxidized [2Fe-2S]-[ferredoxin] + pyruvate + CoA = 2 reduced [2Fe-2S]-[ferredoxin] + acetyl-CoA + CO2 + H(+)</text>
        <dbReference type="Rhea" id="RHEA:12765"/>
        <dbReference type="Rhea" id="RHEA-COMP:10000"/>
        <dbReference type="Rhea" id="RHEA-COMP:10001"/>
        <dbReference type="ChEBI" id="CHEBI:15361"/>
        <dbReference type="ChEBI" id="CHEBI:15378"/>
        <dbReference type="ChEBI" id="CHEBI:16526"/>
        <dbReference type="ChEBI" id="CHEBI:33737"/>
        <dbReference type="ChEBI" id="CHEBI:33738"/>
        <dbReference type="ChEBI" id="CHEBI:57287"/>
        <dbReference type="ChEBI" id="CHEBI:57288"/>
        <dbReference type="EC" id="1.2.7.1"/>
    </reaction>
</comment>
<feature type="domain" description="Pyruvate/ketoisovalerate oxidoreductase catalytic" evidence="4">
    <location>
        <begin position="11"/>
        <end position="176"/>
    </location>
</feature>
<dbReference type="PANTHER" id="PTHR43366">
    <property type="entry name" value="PYRUVATE SYNTHASE SUBUNIT PORC"/>
    <property type="match status" value="1"/>
</dbReference>
<evidence type="ECO:0000313" key="6">
    <source>
        <dbReference type="Proteomes" id="UP000288215"/>
    </source>
</evidence>
<dbReference type="EC" id="1.2.7.1" evidence="1"/>
<evidence type="ECO:0000313" key="5">
    <source>
        <dbReference type="EMBL" id="RWX74055.1"/>
    </source>
</evidence>
<evidence type="ECO:0000259" key="4">
    <source>
        <dbReference type="Pfam" id="PF01558"/>
    </source>
</evidence>
<dbReference type="EMBL" id="RXGA01000001">
    <property type="protein sequence ID" value="RWX74055.1"/>
    <property type="molecule type" value="Genomic_DNA"/>
</dbReference>
<dbReference type="InterPro" id="IPR002869">
    <property type="entry name" value="Pyrv_flavodox_OxRed_cen"/>
</dbReference>
<evidence type="ECO:0000256" key="3">
    <source>
        <dbReference type="ARBA" id="ARBA00049357"/>
    </source>
</evidence>
<dbReference type="InterPro" id="IPR051626">
    <property type="entry name" value="Oxidoreductase_gamma_subunit"/>
</dbReference>
<evidence type="ECO:0000256" key="1">
    <source>
        <dbReference type="ARBA" id="ARBA00012822"/>
    </source>
</evidence>
<sequence>MFLEIRFHGRGGQGIVTAAEMIAEAAIVEGFYAQSIPLFGAERRGAPVSASTRISESPIRRHSQVRRPQIVAVCDPLLLYMKDVFDGAPEGAILVVNHKQEPQLEGFRVALIDATGIAVGNGLVSAGWAILSTVIFGAVSKVTGVISKETVLKVINSRWKGEVADRNRRAAASGYEGVKAW</sequence>
<comment type="caution">
    <text evidence="5">The sequence shown here is derived from an EMBL/GenBank/DDBJ whole genome shotgun (WGS) entry which is preliminary data.</text>
</comment>
<dbReference type="InterPro" id="IPR011894">
    <property type="entry name" value="PorC_KorC"/>
</dbReference>
<organism evidence="5 6">
    <name type="scientific">Methanosuratincola subterraneus</name>
    <dbReference type="NCBI Taxonomy" id="2593994"/>
    <lineage>
        <taxon>Archaea</taxon>
        <taxon>Thermoproteota</taxon>
        <taxon>Methanosuratincolia</taxon>
        <taxon>Candidatus Methanomethylicales</taxon>
        <taxon>Candidatus Methanomethylicaceae</taxon>
        <taxon>Candidatus Methanosuratincola (ex Vanwonterghem et al. 2016)</taxon>
    </lineage>
</organism>
<proteinExistence type="predicted"/>
<dbReference type="AlphaFoldDB" id="A0A444L900"/>
<keyword evidence="2" id="KW-0560">Oxidoreductase</keyword>
<dbReference type="NCBIfam" id="TIGR02175">
    <property type="entry name" value="PorC_KorC"/>
    <property type="match status" value="1"/>
</dbReference>
<evidence type="ECO:0000256" key="2">
    <source>
        <dbReference type="ARBA" id="ARBA00023002"/>
    </source>
</evidence>
<dbReference type="PANTHER" id="PTHR43366:SF1">
    <property type="entry name" value="PYRUVATE SYNTHASE SUBUNIT PORC"/>
    <property type="match status" value="1"/>
</dbReference>
<dbReference type="SUPFAM" id="SSF53323">
    <property type="entry name" value="Pyruvate-ferredoxin oxidoreductase, PFOR, domain III"/>
    <property type="match status" value="1"/>
</dbReference>
<reference evidence="5 6" key="1">
    <citation type="submission" date="2018-12" db="EMBL/GenBank/DDBJ databases">
        <title>The complete genome of the methanogenic archaea of the candidate phylum Verstraetearchaeota, obtained from the metagenome of underground thermal water.</title>
        <authorList>
            <person name="Kadnikov V.V."/>
            <person name="Mardanov A.V."/>
            <person name="Beletsky A.V."/>
            <person name="Karnachuk O.V."/>
            <person name="Ravin N.V."/>
        </authorList>
    </citation>
    <scope>NUCLEOTIDE SEQUENCE [LARGE SCALE GENOMIC DNA]</scope>
    <source>
        <strain evidence="5">Ch88</strain>
    </source>
</reference>